<keyword evidence="1" id="KW-1133">Transmembrane helix</keyword>
<evidence type="ECO:0000256" key="1">
    <source>
        <dbReference type="SAM" id="Phobius"/>
    </source>
</evidence>
<dbReference type="Proteomes" id="UP000584867">
    <property type="component" value="Unassembled WGS sequence"/>
</dbReference>
<comment type="caution">
    <text evidence="2">The sequence shown here is derived from an EMBL/GenBank/DDBJ whole genome shotgun (WGS) entry which is preliminary data.</text>
</comment>
<dbReference type="RefSeq" id="WP_184258682.1">
    <property type="nucleotide sequence ID" value="NZ_JACHIO010000019.1"/>
</dbReference>
<protein>
    <submittedName>
        <fullName evidence="2">Uncharacterized protein</fullName>
    </submittedName>
</protein>
<keyword evidence="1" id="KW-0812">Transmembrane</keyword>
<dbReference type="AlphaFoldDB" id="A0A7W8EBD8"/>
<gene>
    <name evidence="2" type="ORF">HDF15_004102</name>
</gene>
<proteinExistence type="predicted"/>
<evidence type="ECO:0000313" key="3">
    <source>
        <dbReference type="Proteomes" id="UP000584867"/>
    </source>
</evidence>
<keyword evidence="1" id="KW-0472">Membrane</keyword>
<dbReference type="EMBL" id="JACHIO010000019">
    <property type="protein sequence ID" value="MBB5065732.1"/>
    <property type="molecule type" value="Genomic_DNA"/>
</dbReference>
<feature type="transmembrane region" description="Helical" evidence="1">
    <location>
        <begin position="53"/>
        <end position="72"/>
    </location>
</feature>
<dbReference type="PROSITE" id="PS51257">
    <property type="entry name" value="PROKAR_LIPOPROTEIN"/>
    <property type="match status" value="1"/>
</dbReference>
<name>A0A7W8EBD8_9BACT</name>
<organism evidence="2 3">
    <name type="scientific">Granulicella mallensis</name>
    <dbReference type="NCBI Taxonomy" id="940614"/>
    <lineage>
        <taxon>Bacteria</taxon>
        <taxon>Pseudomonadati</taxon>
        <taxon>Acidobacteriota</taxon>
        <taxon>Terriglobia</taxon>
        <taxon>Terriglobales</taxon>
        <taxon>Acidobacteriaceae</taxon>
        <taxon>Granulicella</taxon>
    </lineage>
</organism>
<accession>A0A7W8EBD8</accession>
<evidence type="ECO:0000313" key="2">
    <source>
        <dbReference type="EMBL" id="MBB5065732.1"/>
    </source>
</evidence>
<sequence length="76" mass="8336">MKGRLRTNLLRWVWLVSLLLLGIAAQSFGQGCSQCLDNTRATPPAVQAAYRKAIYLLGGTGAALFIAGTLFIRRER</sequence>
<reference evidence="2 3" key="1">
    <citation type="submission" date="2020-08" db="EMBL/GenBank/DDBJ databases">
        <title>Genomic Encyclopedia of Type Strains, Phase IV (KMG-V): Genome sequencing to study the core and pangenomes of soil and plant-associated prokaryotes.</title>
        <authorList>
            <person name="Whitman W."/>
        </authorList>
    </citation>
    <scope>NUCLEOTIDE SEQUENCE [LARGE SCALE GENOMIC DNA]</scope>
    <source>
        <strain evidence="2 3">X5P3</strain>
    </source>
</reference>